<dbReference type="EMBL" id="CP093349">
    <property type="protein sequence ID" value="WOH07524.1"/>
    <property type="molecule type" value="Genomic_DNA"/>
</dbReference>
<accession>A0A161ZK62</accession>
<keyword evidence="3" id="KW-1185">Reference proteome</keyword>
<protein>
    <submittedName>
        <fullName evidence="1">Uncharacterized protein</fullName>
    </submittedName>
</protein>
<gene>
    <name evidence="1" type="ORF">DCAR_023494</name>
    <name evidence="2" type="ORF">DCAR_0726954</name>
</gene>
<proteinExistence type="predicted"/>
<dbReference type="Proteomes" id="UP000077755">
    <property type="component" value="Chromosome 7"/>
</dbReference>
<sequence>MSPCLSNHTQEPLIASSATLGSSNTKMVVTLLRSRSSGDALGILHCRKLEDN</sequence>
<reference evidence="2" key="2">
    <citation type="submission" date="2022-03" db="EMBL/GenBank/DDBJ databases">
        <title>Draft title - Genomic analysis of global carrot germplasm unveils the trajectory of domestication and the origin of high carotenoid orange carrot.</title>
        <authorList>
            <person name="Iorizzo M."/>
            <person name="Ellison S."/>
            <person name="Senalik D."/>
            <person name="Macko-Podgorni A."/>
            <person name="Grzebelus D."/>
            <person name="Bostan H."/>
            <person name="Rolling W."/>
            <person name="Curaba J."/>
            <person name="Simon P."/>
        </authorList>
    </citation>
    <scope>NUCLEOTIDE SEQUENCE</scope>
    <source>
        <tissue evidence="2">Leaf</tissue>
    </source>
</reference>
<dbReference type="AlphaFoldDB" id="A0A161ZK62"/>
<dbReference type="EMBL" id="LNRQ01000007">
    <property type="protein sequence ID" value="KZM86360.1"/>
    <property type="molecule type" value="Genomic_DNA"/>
</dbReference>
<organism evidence="1">
    <name type="scientific">Daucus carota subsp. sativus</name>
    <name type="common">Carrot</name>
    <dbReference type="NCBI Taxonomy" id="79200"/>
    <lineage>
        <taxon>Eukaryota</taxon>
        <taxon>Viridiplantae</taxon>
        <taxon>Streptophyta</taxon>
        <taxon>Embryophyta</taxon>
        <taxon>Tracheophyta</taxon>
        <taxon>Spermatophyta</taxon>
        <taxon>Magnoliopsida</taxon>
        <taxon>eudicotyledons</taxon>
        <taxon>Gunneridae</taxon>
        <taxon>Pentapetalae</taxon>
        <taxon>asterids</taxon>
        <taxon>campanulids</taxon>
        <taxon>Apiales</taxon>
        <taxon>Apiaceae</taxon>
        <taxon>Apioideae</taxon>
        <taxon>Scandiceae</taxon>
        <taxon>Daucinae</taxon>
        <taxon>Daucus</taxon>
        <taxon>Daucus sect. Daucus</taxon>
    </lineage>
</organism>
<name>A0A161ZK62_DAUCS</name>
<reference evidence="1" key="1">
    <citation type="journal article" date="2016" name="Nat. Genet.">
        <title>A high-quality carrot genome assembly provides new insights into carotenoid accumulation and asterid genome evolution.</title>
        <authorList>
            <person name="Iorizzo M."/>
            <person name="Ellison S."/>
            <person name="Senalik D."/>
            <person name="Zeng P."/>
            <person name="Satapoomin P."/>
            <person name="Huang J."/>
            <person name="Bowman M."/>
            <person name="Iovene M."/>
            <person name="Sanseverino W."/>
            <person name="Cavagnaro P."/>
            <person name="Yildiz M."/>
            <person name="Macko-Podgorni A."/>
            <person name="Moranska E."/>
            <person name="Grzebelus E."/>
            <person name="Grzebelus D."/>
            <person name="Ashrafi H."/>
            <person name="Zheng Z."/>
            <person name="Cheng S."/>
            <person name="Spooner D."/>
            <person name="Van Deynze A."/>
            <person name="Simon P."/>
        </authorList>
    </citation>
    <scope>NUCLEOTIDE SEQUENCE [LARGE SCALE GENOMIC DNA]</scope>
    <source>
        <tissue evidence="1">Leaf</tissue>
    </source>
</reference>
<dbReference type="Gramene" id="KZM86360">
    <property type="protein sequence ID" value="KZM86360"/>
    <property type="gene ID" value="DCAR_023494"/>
</dbReference>
<evidence type="ECO:0000313" key="2">
    <source>
        <dbReference type="EMBL" id="WOH07524.1"/>
    </source>
</evidence>
<evidence type="ECO:0000313" key="3">
    <source>
        <dbReference type="Proteomes" id="UP000077755"/>
    </source>
</evidence>
<evidence type="ECO:0000313" key="1">
    <source>
        <dbReference type="EMBL" id="KZM86360.1"/>
    </source>
</evidence>